<dbReference type="EMBL" id="AEJB01000603">
    <property type="protein sequence ID" value="ELP62561.1"/>
    <property type="molecule type" value="Genomic_DNA"/>
</dbReference>
<reference evidence="1 2" key="1">
    <citation type="journal article" date="2011" name="Plasmid">
        <title>Streptomyces turgidiscabies Car8 contains a modular pathogenicity island that shares virulence genes with other actinobacterial plant pathogens.</title>
        <authorList>
            <person name="Huguet-Tapia J.C."/>
            <person name="Badger J.H."/>
            <person name="Loria R."/>
            <person name="Pettis G.S."/>
        </authorList>
    </citation>
    <scope>NUCLEOTIDE SEQUENCE [LARGE SCALE GENOMIC DNA]</scope>
    <source>
        <strain evidence="1 2">Car8</strain>
    </source>
</reference>
<proteinExistence type="predicted"/>
<evidence type="ECO:0000313" key="2">
    <source>
        <dbReference type="Proteomes" id="UP000010931"/>
    </source>
</evidence>
<accession>L7EV44</accession>
<dbReference type="AlphaFoldDB" id="L7EV44"/>
<evidence type="ECO:0000313" key="1">
    <source>
        <dbReference type="EMBL" id="ELP62561.1"/>
    </source>
</evidence>
<gene>
    <name evidence="1" type="ORF">STRTUCAR8_00990</name>
</gene>
<name>L7EV44_STRT8</name>
<sequence length="44" mass="4753">MTLYELHASDDSVPLYAALGFTSDPALMRMTRLPPLAHATAHGI</sequence>
<organism evidence="1 2">
    <name type="scientific">Streptomyces turgidiscabies (strain Car8)</name>
    <dbReference type="NCBI Taxonomy" id="698760"/>
    <lineage>
        <taxon>Bacteria</taxon>
        <taxon>Bacillati</taxon>
        <taxon>Actinomycetota</taxon>
        <taxon>Actinomycetes</taxon>
        <taxon>Kitasatosporales</taxon>
        <taxon>Streptomycetaceae</taxon>
        <taxon>Streptomyces</taxon>
    </lineage>
</organism>
<keyword evidence="2" id="KW-1185">Reference proteome</keyword>
<dbReference type="Proteomes" id="UP000010931">
    <property type="component" value="Unassembled WGS sequence"/>
</dbReference>
<comment type="caution">
    <text evidence="1">The sequence shown here is derived from an EMBL/GenBank/DDBJ whole genome shotgun (WGS) entry which is preliminary data.</text>
</comment>
<protein>
    <submittedName>
        <fullName evidence="1">Uncharacterized protein</fullName>
    </submittedName>
</protein>
<dbReference type="PATRIC" id="fig|698760.3.peg.8503"/>
<dbReference type="STRING" id="85558.T45_03208"/>